<dbReference type="EMBL" id="AP024545">
    <property type="protein sequence ID" value="BCT93445.1"/>
    <property type="molecule type" value="Genomic_DNA"/>
</dbReference>
<name>A0ABN6FVR5_9GAMM</name>
<keyword evidence="3" id="KW-1185">Reference proteome</keyword>
<dbReference type="SUPFAM" id="SSF55729">
    <property type="entry name" value="Acyl-CoA N-acyltransferases (Nat)"/>
    <property type="match status" value="1"/>
</dbReference>
<dbReference type="InterPro" id="IPR000182">
    <property type="entry name" value="GNAT_dom"/>
</dbReference>
<dbReference type="RefSeq" id="WP_213434364.1">
    <property type="nucleotide sequence ID" value="NZ_AP024545.1"/>
</dbReference>
<gene>
    <name evidence="2" type="ORF">LYSCAS_24690</name>
</gene>
<sequence length="185" mass="21044">MSAVNRLDTRLETPRLLLRVQRAEDFDYFAELQSDEEACRYIGGTSPRAAAWRKFLQMPGAWVLQGFGMFAVIEKSSGEWIGNIGPWQPEGWPGTEVGWALRRKAWGKGYALEAATAAIDWAFDELGWTDVIHSIDYENFGSQELARRLGSRNRGPGKLPAPFEDVPIEIWGQTRDEWNARRAQR</sequence>
<protein>
    <submittedName>
        <fullName evidence="2">N-acetyltransferase</fullName>
    </submittedName>
</protein>
<feature type="domain" description="N-acetyltransferase" evidence="1">
    <location>
        <begin position="16"/>
        <end position="173"/>
    </location>
</feature>
<dbReference type="PROSITE" id="PS51186">
    <property type="entry name" value="GNAT"/>
    <property type="match status" value="1"/>
</dbReference>
<evidence type="ECO:0000259" key="1">
    <source>
        <dbReference type="PROSITE" id="PS51186"/>
    </source>
</evidence>
<dbReference type="Gene3D" id="3.40.630.30">
    <property type="match status" value="1"/>
</dbReference>
<proteinExistence type="predicted"/>
<dbReference type="InterPro" id="IPR051531">
    <property type="entry name" value="N-acetyltransferase"/>
</dbReference>
<dbReference type="Pfam" id="PF13302">
    <property type="entry name" value="Acetyltransf_3"/>
    <property type="match status" value="1"/>
</dbReference>
<organism evidence="2 3">
    <name type="scientific">Noviluteimonas caseinilytica</name>
    <dbReference type="NCBI Taxonomy" id="2675101"/>
    <lineage>
        <taxon>Bacteria</taxon>
        <taxon>Pseudomonadati</taxon>
        <taxon>Pseudomonadota</taxon>
        <taxon>Gammaproteobacteria</taxon>
        <taxon>Lysobacterales</taxon>
        <taxon>Lysobacteraceae</taxon>
        <taxon>Noviluteimonas</taxon>
    </lineage>
</organism>
<accession>A0ABN6FVR5</accession>
<reference evidence="2 3" key="1">
    <citation type="submission" date="2021-03" db="EMBL/GenBank/DDBJ databases">
        <title>Complete Genome Sequences of Two Lysobacter Strains Isolated from Sea Water (Lysobacter caseinilyticus) and Soil (Lysobacter helvus) in South Korea.</title>
        <authorList>
            <person name="Watanabe Y."/>
            <person name="Arakawa K."/>
        </authorList>
    </citation>
    <scope>NUCLEOTIDE SEQUENCE [LARGE SCALE GENOMIC DNA]</scope>
    <source>
        <strain evidence="2 3">KVB24</strain>
    </source>
</reference>
<evidence type="ECO:0000313" key="2">
    <source>
        <dbReference type="EMBL" id="BCT93445.1"/>
    </source>
</evidence>
<dbReference type="PANTHER" id="PTHR43792:SF1">
    <property type="entry name" value="N-ACETYLTRANSFERASE DOMAIN-CONTAINING PROTEIN"/>
    <property type="match status" value="1"/>
</dbReference>
<evidence type="ECO:0000313" key="3">
    <source>
        <dbReference type="Proteomes" id="UP000681317"/>
    </source>
</evidence>
<dbReference type="InterPro" id="IPR016181">
    <property type="entry name" value="Acyl_CoA_acyltransferase"/>
</dbReference>
<dbReference type="Proteomes" id="UP000681317">
    <property type="component" value="Chromosome"/>
</dbReference>
<dbReference type="PANTHER" id="PTHR43792">
    <property type="entry name" value="GNAT FAMILY, PUTATIVE (AFU_ORTHOLOGUE AFUA_3G00765)-RELATED-RELATED"/>
    <property type="match status" value="1"/>
</dbReference>